<proteinExistence type="predicted"/>
<comment type="caution">
    <text evidence="1">The sequence shown here is derived from an EMBL/GenBank/DDBJ whole genome shotgun (WGS) entry which is preliminary data.</text>
</comment>
<sequence>MKRRFRKGAREVILYAEALGYTCSITGHNTLRFCHPSVPKPVFGSAQTGDPRGLKNLRAELRRALAS</sequence>
<dbReference type="RefSeq" id="WP_110095752.1">
    <property type="nucleotide sequence ID" value="NZ_NKUE01000024.1"/>
</dbReference>
<keyword evidence="2" id="KW-1185">Reference proteome</keyword>
<name>A0A2S3VZV6_9PROT</name>
<gene>
    <name evidence="1" type="ORF">KMAL_21880</name>
</gene>
<dbReference type="AlphaFoldDB" id="A0A2S3VZV6"/>
<evidence type="ECO:0008006" key="3">
    <source>
        <dbReference type="Google" id="ProtNLM"/>
    </source>
</evidence>
<evidence type="ECO:0000313" key="2">
    <source>
        <dbReference type="Proteomes" id="UP000237344"/>
    </source>
</evidence>
<reference evidence="1 2" key="1">
    <citation type="submission" date="2018-01" db="EMBL/GenBank/DDBJ databases">
        <title>Draft Genome Sequence of Komagataeibacter maltaceti LMG 1529, a Vinegar Producing Acetic Acid Bacterium Isolated from Malt Vinegar Brewery Acetifiers.</title>
        <authorList>
            <person name="Zhang Q."/>
            <person name="Hollensteiner J."/>
            <person name="Poehlein A."/>
            <person name="Daniel R."/>
        </authorList>
    </citation>
    <scope>NUCLEOTIDE SEQUENCE [LARGE SCALE GENOMIC DNA]</scope>
    <source>
        <strain evidence="1 2">LMG 1529</strain>
    </source>
</reference>
<protein>
    <recommendedName>
        <fullName evidence="3">Type II toxin-antitoxin system HicA family toxin</fullName>
    </recommendedName>
</protein>
<accession>A0A2S3VZV6</accession>
<dbReference type="OrthoDB" id="7278202at2"/>
<organism evidence="1 2">
    <name type="scientific">Novacetimonas maltaceti</name>
    <dbReference type="NCBI Taxonomy" id="1203393"/>
    <lineage>
        <taxon>Bacteria</taxon>
        <taxon>Pseudomonadati</taxon>
        <taxon>Pseudomonadota</taxon>
        <taxon>Alphaproteobacteria</taxon>
        <taxon>Acetobacterales</taxon>
        <taxon>Acetobacteraceae</taxon>
        <taxon>Novacetimonas</taxon>
    </lineage>
</organism>
<dbReference type="Proteomes" id="UP000237344">
    <property type="component" value="Unassembled WGS sequence"/>
</dbReference>
<evidence type="ECO:0000313" key="1">
    <source>
        <dbReference type="EMBL" id="POF62174.1"/>
    </source>
</evidence>
<dbReference type="EMBL" id="POTC01000031">
    <property type="protein sequence ID" value="POF62174.1"/>
    <property type="molecule type" value="Genomic_DNA"/>
</dbReference>